<name>A0A4U1CJU2_9SPHI</name>
<keyword evidence="10" id="KW-1185">Reference proteome</keyword>
<dbReference type="EC" id="2.7.13.3" evidence="2"/>
<evidence type="ECO:0000259" key="8">
    <source>
        <dbReference type="PROSITE" id="PS50109"/>
    </source>
</evidence>
<dbReference type="PROSITE" id="PS50109">
    <property type="entry name" value="HIS_KIN"/>
    <property type="match status" value="1"/>
</dbReference>
<feature type="transmembrane region" description="Helical" evidence="7">
    <location>
        <begin position="5"/>
        <end position="25"/>
    </location>
</feature>
<protein>
    <recommendedName>
        <fullName evidence="2">histidine kinase</fullName>
        <ecNumber evidence="2">2.7.13.3</ecNumber>
    </recommendedName>
</protein>
<comment type="catalytic activity">
    <reaction evidence="1">
        <text>ATP + protein L-histidine = ADP + protein N-phospho-L-histidine.</text>
        <dbReference type="EC" id="2.7.13.3"/>
    </reaction>
</comment>
<dbReference type="PANTHER" id="PTHR43711:SF26">
    <property type="entry name" value="SENSOR HISTIDINE KINASE RCSC"/>
    <property type="match status" value="1"/>
</dbReference>
<dbReference type="InterPro" id="IPR004358">
    <property type="entry name" value="Sig_transdc_His_kin-like_C"/>
</dbReference>
<gene>
    <name evidence="9" type="ORF">FA048_12110</name>
</gene>
<organism evidence="9 10">
    <name type="scientific">Pedobacter polaris</name>
    <dbReference type="NCBI Taxonomy" id="2571273"/>
    <lineage>
        <taxon>Bacteria</taxon>
        <taxon>Pseudomonadati</taxon>
        <taxon>Bacteroidota</taxon>
        <taxon>Sphingobacteriia</taxon>
        <taxon>Sphingobacteriales</taxon>
        <taxon>Sphingobacteriaceae</taxon>
        <taxon>Pedobacter</taxon>
    </lineage>
</organism>
<evidence type="ECO:0000313" key="10">
    <source>
        <dbReference type="Proteomes" id="UP000309488"/>
    </source>
</evidence>
<dbReference type="InterPro" id="IPR050736">
    <property type="entry name" value="Sensor_HK_Regulatory"/>
</dbReference>
<feature type="transmembrane region" description="Helical" evidence="7">
    <location>
        <begin position="31"/>
        <end position="49"/>
    </location>
</feature>
<feature type="domain" description="Histidine kinase" evidence="8">
    <location>
        <begin position="193"/>
        <end position="407"/>
    </location>
</feature>
<dbReference type="InterPro" id="IPR005467">
    <property type="entry name" value="His_kinase_dom"/>
</dbReference>
<reference evidence="9 10" key="1">
    <citation type="submission" date="2019-04" db="EMBL/GenBank/DDBJ databases">
        <title>Pedobacter sp. RP-3-22 sp. nov., isolated from Arctic soil.</title>
        <authorList>
            <person name="Dahal R.H."/>
            <person name="Kim D.-U."/>
        </authorList>
    </citation>
    <scope>NUCLEOTIDE SEQUENCE [LARGE SCALE GENOMIC DNA]</scope>
    <source>
        <strain evidence="9 10">RP-3-22</strain>
    </source>
</reference>
<dbReference type="GO" id="GO:0000155">
    <property type="term" value="F:phosphorelay sensor kinase activity"/>
    <property type="evidence" value="ECO:0007669"/>
    <property type="project" value="InterPro"/>
</dbReference>
<dbReference type="Gene3D" id="1.10.287.130">
    <property type="match status" value="1"/>
</dbReference>
<dbReference type="RefSeq" id="WP_136841335.1">
    <property type="nucleotide sequence ID" value="NZ_SWBR01000003.1"/>
</dbReference>
<dbReference type="CDD" id="cd00075">
    <property type="entry name" value="HATPase"/>
    <property type="match status" value="1"/>
</dbReference>
<evidence type="ECO:0000256" key="6">
    <source>
        <dbReference type="ARBA" id="ARBA00023012"/>
    </source>
</evidence>
<keyword evidence="3" id="KW-0597">Phosphoprotein</keyword>
<keyword evidence="7" id="KW-1133">Transmembrane helix</keyword>
<evidence type="ECO:0000256" key="7">
    <source>
        <dbReference type="SAM" id="Phobius"/>
    </source>
</evidence>
<dbReference type="Pfam" id="PF00512">
    <property type="entry name" value="HisKA"/>
    <property type="match status" value="1"/>
</dbReference>
<dbReference type="Gene3D" id="3.30.565.10">
    <property type="entry name" value="Histidine kinase-like ATPase, C-terminal domain"/>
    <property type="match status" value="1"/>
</dbReference>
<evidence type="ECO:0000256" key="2">
    <source>
        <dbReference type="ARBA" id="ARBA00012438"/>
    </source>
</evidence>
<keyword evidence="7" id="KW-0472">Membrane</keyword>
<evidence type="ECO:0000256" key="3">
    <source>
        <dbReference type="ARBA" id="ARBA00022553"/>
    </source>
</evidence>
<feature type="transmembrane region" description="Helical" evidence="7">
    <location>
        <begin position="144"/>
        <end position="162"/>
    </location>
</feature>
<dbReference type="InterPro" id="IPR036890">
    <property type="entry name" value="HATPase_C_sf"/>
</dbReference>
<dbReference type="PRINTS" id="PR00344">
    <property type="entry name" value="BCTRLSENSOR"/>
</dbReference>
<dbReference type="CDD" id="cd00082">
    <property type="entry name" value="HisKA"/>
    <property type="match status" value="1"/>
</dbReference>
<dbReference type="SUPFAM" id="SSF55874">
    <property type="entry name" value="ATPase domain of HSP90 chaperone/DNA topoisomerase II/histidine kinase"/>
    <property type="match status" value="1"/>
</dbReference>
<sequence>MEYRIFNAVSIFSAIGASINAIINFAIGLTFYGYIMLPLIGILLLGYYLSRYKNQLGIAVGIFAVSFNALCGGTYFAAAGSNGVNLYTFIVIIFILAIVSPKKQFWIWIPSTLIFLIVLLTLEYNHPEYIKTIYVDENHKLLDLSQTIFEVIIMIIVITMFMKKSYNREKILASNRLVALEKSNDTKNKLFSIVAHDLRAPLASIENYLSLLNQLDLNKEEKLEIEKQLLASTRQTSEMLQNILSWSKDQMDGIHVKLSAIAVYETLHHTLLLQKNIAKEKGIKLNYTIAQDLIAIADPDMLQLIIRNLVNNAIKFSLPNGKIDLIATIKNNKCLISINDNGIGIDDDQKQLVFSLKNKSTYGTNKEKGVGLGLRLAKTYVELLNGEIWFESDVSKGTTFYVSLASK</sequence>
<keyword evidence="7" id="KW-0812">Transmembrane</keyword>
<dbReference type="AlphaFoldDB" id="A0A4U1CJU2"/>
<dbReference type="InterPro" id="IPR003661">
    <property type="entry name" value="HisK_dim/P_dom"/>
</dbReference>
<feature type="transmembrane region" description="Helical" evidence="7">
    <location>
        <begin position="56"/>
        <end position="78"/>
    </location>
</feature>
<keyword evidence="5 9" id="KW-0418">Kinase</keyword>
<feature type="transmembrane region" description="Helical" evidence="7">
    <location>
        <begin position="105"/>
        <end position="124"/>
    </location>
</feature>
<dbReference type="OrthoDB" id="9810447at2"/>
<evidence type="ECO:0000256" key="1">
    <source>
        <dbReference type="ARBA" id="ARBA00000085"/>
    </source>
</evidence>
<keyword evidence="6" id="KW-0902">Two-component regulatory system</keyword>
<dbReference type="SMART" id="SM00387">
    <property type="entry name" value="HATPase_c"/>
    <property type="match status" value="1"/>
</dbReference>
<dbReference type="SUPFAM" id="SSF47384">
    <property type="entry name" value="Homodimeric domain of signal transducing histidine kinase"/>
    <property type="match status" value="1"/>
</dbReference>
<comment type="caution">
    <text evidence="9">The sequence shown here is derived from an EMBL/GenBank/DDBJ whole genome shotgun (WGS) entry which is preliminary data.</text>
</comment>
<dbReference type="Proteomes" id="UP000309488">
    <property type="component" value="Unassembled WGS sequence"/>
</dbReference>
<dbReference type="InterPro" id="IPR036097">
    <property type="entry name" value="HisK_dim/P_sf"/>
</dbReference>
<feature type="transmembrane region" description="Helical" evidence="7">
    <location>
        <begin position="84"/>
        <end position="100"/>
    </location>
</feature>
<dbReference type="InterPro" id="IPR003594">
    <property type="entry name" value="HATPase_dom"/>
</dbReference>
<evidence type="ECO:0000256" key="4">
    <source>
        <dbReference type="ARBA" id="ARBA00022679"/>
    </source>
</evidence>
<dbReference type="PANTHER" id="PTHR43711">
    <property type="entry name" value="TWO-COMPONENT HISTIDINE KINASE"/>
    <property type="match status" value="1"/>
</dbReference>
<keyword evidence="4" id="KW-0808">Transferase</keyword>
<evidence type="ECO:0000256" key="5">
    <source>
        <dbReference type="ARBA" id="ARBA00022777"/>
    </source>
</evidence>
<dbReference type="Pfam" id="PF02518">
    <property type="entry name" value="HATPase_c"/>
    <property type="match status" value="1"/>
</dbReference>
<proteinExistence type="predicted"/>
<evidence type="ECO:0000313" key="9">
    <source>
        <dbReference type="EMBL" id="TKC07904.1"/>
    </source>
</evidence>
<dbReference type="EMBL" id="SWBR01000003">
    <property type="protein sequence ID" value="TKC07904.1"/>
    <property type="molecule type" value="Genomic_DNA"/>
</dbReference>
<accession>A0A4U1CJU2</accession>
<dbReference type="SMART" id="SM00388">
    <property type="entry name" value="HisKA"/>
    <property type="match status" value="1"/>
</dbReference>